<dbReference type="EMBL" id="JQAT01000001">
    <property type="protein sequence ID" value="KRN29177.1"/>
    <property type="molecule type" value="Genomic_DNA"/>
</dbReference>
<dbReference type="OrthoDB" id="6412948at2"/>
<comment type="caution">
    <text evidence="2">The sequence shown here is derived from an EMBL/GenBank/DDBJ whole genome shotgun (WGS) entry which is preliminary data.</text>
</comment>
<dbReference type="SUPFAM" id="SSF75169">
    <property type="entry name" value="DsrEFH-like"/>
    <property type="match status" value="1"/>
</dbReference>
<dbReference type="AlphaFoldDB" id="A0A0R2FSM0"/>
<accession>A0A0R2FSM0</accession>
<dbReference type="Proteomes" id="UP000051645">
    <property type="component" value="Unassembled WGS sequence"/>
</dbReference>
<evidence type="ECO:0000313" key="1">
    <source>
        <dbReference type="EMBL" id="KRN29177.1"/>
    </source>
</evidence>
<dbReference type="PATRIC" id="fig|81857.3.peg.53"/>
<evidence type="ECO:0000313" key="4">
    <source>
        <dbReference type="Proteomes" id="UP000051751"/>
    </source>
</evidence>
<evidence type="ECO:0000313" key="2">
    <source>
        <dbReference type="EMBL" id="KRN31465.1"/>
    </source>
</evidence>
<dbReference type="PANTHER" id="PTHR37691:SF1">
    <property type="entry name" value="BLR3518 PROTEIN"/>
    <property type="match status" value="1"/>
</dbReference>
<dbReference type="InterPro" id="IPR027396">
    <property type="entry name" value="DsrEFH-like"/>
</dbReference>
<name>A0A0R2FSM0_9LACO</name>
<proteinExistence type="predicted"/>
<reference evidence="3 4" key="1">
    <citation type="journal article" date="2015" name="Genome Announc.">
        <title>Expanding the biotechnology potential of lactobacilli through comparative genomics of 213 strains and associated genera.</title>
        <authorList>
            <person name="Sun Z."/>
            <person name="Harris H.M."/>
            <person name="McCann A."/>
            <person name="Guo C."/>
            <person name="Argimon S."/>
            <person name="Zhang W."/>
            <person name="Yang X."/>
            <person name="Jeffery I.B."/>
            <person name="Cooney J.C."/>
            <person name="Kagawa T.F."/>
            <person name="Liu W."/>
            <person name="Song Y."/>
            <person name="Salvetti E."/>
            <person name="Wrobel A."/>
            <person name="Rasinkangas P."/>
            <person name="Parkhill J."/>
            <person name="Rea M.C."/>
            <person name="O'Sullivan O."/>
            <person name="Ritari J."/>
            <person name="Douillard F.P."/>
            <person name="Paul Ross R."/>
            <person name="Yang R."/>
            <person name="Briner A.E."/>
            <person name="Felis G.E."/>
            <person name="de Vos W.M."/>
            <person name="Barrangou R."/>
            <person name="Klaenhammer T.R."/>
            <person name="Caufield P.W."/>
            <person name="Cui Y."/>
            <person name="Zhang H."/>
            <person name="O'Toole P.W."/>
        </authorList>
    </citation>
    <scope>NUCLEOTIDE SEQUENCE [LARGE SCALE GENOMIC DNA]</scope>
    <source>
        <strain evidence="1 4">ATCC BAA-66</strain>
        <strain evidence="2 3">DSM 13344</strain>
    </source>
</reference>
<dbReference type="STRING" id="81857.IV38_GL000056"/>
<organism evidence="2 3">
    <name type="scientific">Lactobacillus selangorensis</name>
    <dbReference type="NCBI Taxonomy" id="81857"/>
    <lineage>
        <taxon>Bacteria</taxon>
        <taxon>Bacillati</taxon>
        <taxon>Bacillota</taxon>
        <taxon>Bacilli</taxon>
        <taxon>Lactobacillales</taxon>
        <taxon>Lactobacillaceae</taxon>
        <taxon>Lactobacillus</taxon>
    </lineage>
</organism>
<evidence type="ECO:0000313" key="3">
    <source>
        <dbReference type="Proteomes" id="UP000051645"/>
    </source>
</evidence>
<dbReference type="Proteomes" id="UP000051751">
    <property type="component" value="Unassembled WGS sequence"/>
</dbReference>
<dbReference type="RefSeq" id="WP_057769798.1">
    <property type="nucleotide sequence ID" value="NZ_JQAT01000001.1"/>
</dbReference>
<protein>
    <submittedName>
        <fullName evidence="2">Uncharacterized protein</fullName>
    </submittedName>
</protein>
<dbReference type="EMBL" id="JQAZ01000004">
    <property type="protein sequence ID" value="KRN31465.1"/>
    <property type="molecule type" value="Genomic_DNA"/>
</dbReference>
<dbReference type="PANTHER" id="PTHR37691">
    <property type="entry name" value="BLR3518 PROTEIN"/>
    <property type="match status" value="1"/>
</dbReference>
<gene>
    <name evidence="1" type="ORF">IV38_GL000056</name>
    <name evidence="2" type="ORF">IV40_GL001462</name>
</gene>
<keyword evidence="3" id="KW-1185">Reference proteome</keyword>
<dbReference type="Gene3D" id="3.40.1260.10">
    <property type="entry name" value="DsrEFH-like"/>
    <property type="match status" value="1"/>
</dbReference>
<sequence length="106" mass="11856">MLKIVLHLDKSEKWLTLSTNVKNVESSPVETDVYVVVNGLAVRTFLQADVRRFIQQHPQVHFEACKNALDAHHVSVADLIPEIKVVPNGVIEIAQLEAKGFGYIKP</sequence>